<evidence type="ECO:0000256" key="1">
    <source>
        <dbReference type="SAM" id="Phobius"/>
    </source>
</evidence>
<keyword evidence="3" id="KW-1185">Reference proteome</keyword>
<dbReference type="Pfam" id="PF12679">
    <property type="entry name" value="ABC2_membrane_2"/>
    <property type="match status" value="1"/>
</dbReference>
<accession>A0ABS5VP23</accession>
<dbReference type="PANTHER" id="PTHR37305">
    <property type="entry name" value="INTEGRAL MEMBRANE PROTEIN-RELATED"/>
    <property type="match status" value="1"/>
</dbReference>
<comment type="caution">
    <text evidence="2">The sequence shown here is derived from an EMBL/GenBank/DDBJ whole genome shotgun (WGS) entry which is preliminary data.</text>
</comment>
<feature type="transmembrane region" description="Helical" evidence="1">
    <location>
        <begin position="160"/>
        <end position="182"/>
    </location>
</feature>
<name>A0ABS5VP23_9BACT</name>
<feature type="transmembrane region" description="Helical" evidence="1">
    <location>
        <begin position="21"/>
        <end position="40"/>
    </location>
</feature>
<sequence>MTSLIHLLKIDLKKLTSYRTFWIVCGLYFITLAFSTASGMEFLKWLARTFKNFGSELNINRIPLYHFPDVWLNLIYFSGLLKIVLAIMTVISITNEYTYRTLRQNVIDGLSRWEFLLSKILTNVGLSLLSVLMVSVIAFVTGLIYSPELNWRYVFSDMEFLVAYFLEIFAFLSYALMLGVFVQRSGLTIILLLLSHMLEAIVRENVDNYVPQIIPFFPMESISNLVPMPYQRYAFQEIRDYLTFGSIAIALGWTFLFNYFSYAKLKRADI</sequence>
<dbReference type="PANTHER" id="PTHR37305:SF1">
    <property type="entry name" value="MEMBRANE PROTEIN"/>
    <property type="match status" value="1"/>
</dbReference>
<gene>
    <name evidence="2" type="ORF">KK060_07890</name>
</gene>
<dbReference type="EMBL" id="JAHESD010000012">
    <property type="protein sequence ID" value="MBT1703197.1"/>
    <property type="molecule type" value="Genomic_DNA"/>
</dbReference>
<organism evidence="2 3">
    <name type="scientific">Chryseosolibacter indicus</name>
    <dbReference type="NCBI Taxonomy" id="2782351"/>
    <lineage>
        <taxon>Bacteria</taxon>
        <taxon>Pseudomonadati</taxon>
        <taxon>Bacteroidota</taxon>
        <taxon>Cytophagia</taxon>
        <taxon>Cytophagales</taxon>
        <taxon>Chryseotaleaceae</taxon>
        <taxon>Chryseosolibacter</taxon>
    </lineage>
</organism>
<proteinExistence type="predicted"/>
<dbReference type="Proteomes" id="UP000772618">
    <property type="component" value="Unassembled WGS sequence"/>
</dbReference>
<dbReference type="RefSeq" id="WP_254153162.1">
    <property type="nucleotide sequence ID" value="NZ_JAHESD010000012.1"/>
</dbReference>
<reference evidence="2 3" key="1">
    <citation type="submission" date="2021-05" db="EMBL/GenBank/DDBJ databases">
        <title>A Polyphasic approach of four new species of the genus Ohtaekwangia: Ohtaekwangia histidinii sp. nov., Ohtaekwangia cretensis sp. nov., Ohtaekwangia indiensis sp. nov., Ohtaekwangia reichenbachii sp. nov. from diverse environment.</title>
        <authorList>
            <person name="Octaviana S."/>
        </authorList>
    </citation>
    <scope>NUCLEOTIDE SEQUENCE [LARGE SCALE GENOMIC DNA]</scope>
    <source>
        <strain evidence="2 3">PWU20</strain>
    </source>
</reference>
<protein>
    <submittedName>
        <fullName evidence="2">ABC transporter permease subunit</fullName>
    </submittedName>
</protein>
<keyword evidence="1" id="KW-0812">Transmembrane</keyword>
<keyword evidence="1" id="KW-0472">Membrane</keyword>
<evidence type="ECO:0000313" key="2">
    <source>
        <dbReference type="EMBL" id="MBT1703197.1"/>
    </source>
</evidence>
<feature type="transmembrane region" description="Helical" evidence="1">
    <location>
        <begin position="74"/>
        <end position="99"/>
    </location>
</feature>
<feature type="transmembrane region" description="Helical" evidence="1">
    <location>
        <begin position="120"/>
        <end position="145"/>
    </location>
</feature>
<feature type="transmembrane region" description="Helical" evidence="1">
    <location>
        <begin position="241"/>
        <end position="260"/>
    </location>
</feature>
<evidence type="ECO:0000313" key="3">
    <source>
        <dbReference type="Proteomes" id="UP000772618"/>
    </source>
</evidence>
<keyword evidence="1" id="KW-1133">Transmembrane helix</keyword>